<accession>A0A917DKF1</accession>
<dbReference type="GO" id="GO:0046872">
    <property type="term" value="F:metal ion binding"/>
    <property type="evidence" value="ECO:0007669"/>
    <property type="project" value="UniProtKB-KW"/>
</dbReference>
<dbReference type="InterPro" id="IPR016047">
    <property type="entry name" value="M23ase_b-sheet_dom"/>
</dbReference>
<comment type="caution">
    <text evidence="9">The sequence shown here is derived from an EMBL/GenBank/DDBJ whole genome shotgun (WGS) entry which is preliminary data.</text>
</comment>
<name>A0A917DKF1_9SPHN</name>
<evidence type="ECO:0000256" key="3">
    <source>
        <dbReference type="ARBA" id="ARBA00022723"/>
    </source>
</evidence>
<dbReference type="Pfam" id="PF01551">
    <property type="entry name" value="Peptidase_M23"/>
    <property type="match status" value="1"/>
</dbReference>
<reference evidence="9 10" key="1">
    <citation type="journal article" date="2014" name="Int. J. Syst. Evol. Microbiol.">
        <title>Complete genome sequence of Corynebacterium casei LMG S-19264T (=DSM 44701T), isolated from a smear-ripened cheese.</title>
        <authorList>
            <consortium name="US DOE Joint Genome Institute (JGI-PGF)"/>
            <person name="Walter F."/>
            <person name="Albersmeier A."/>
            <person name="Kalinowski J."/>
            <person name="Ruckert C."/>
        </authorList>
    </citation>
    <scope>NUCLEOTIDE SEQUENCE [LARGE SCALE GENOMIC DNA]</scope>
    <source>
        <strain evidence="9 10">CGMCC 1.15358</strain>
    </source>
</reference>
<keyword evidence="7" id="KW-1133">Transmembrane helix</keyword>
<dbReference type="EMBL" id="BMIO01000006">
    <property type="protein sequence ID" value="GGD45846.1"/>
    <property type="molecule type" value="Genomic_DNA"/>
</dbReference>
<dbReference type="Proteomes" id="UP000598997">
    <property type="component" value="Unassembled WGS sequence"/>
</dbReference>
<keyword evidence="2" id="KW-0645">Protease</keyword>
<evidence type="ECO:0000256" key="1">
    <source>
        <dbReference type="ARBA" id="ARBA00001947"/>
    </source>
</evidence>
<feature type="domain" description="M23ase beta-sheet core" evidence="8">
    <location>
        <begin position="116"/>
        <end position="209"/>
    </location>
</feature>
<sequence length="233" mass="24733">MSETVVTTGTAPRSRLRRFGRDLRLVLVTAALTSLAWIVVLAFAGVDLFAPRVEPGEPTTIISPDANDGYPDDVVPIEMVSPIQSMEPLGALRVPVEGVAPSDLIDTYDAPRGSRKHEALDIMAPKGTPVVAAAEGTVEKLFLSDDGGKTIYVRSADGATIYYYAHLATYAPGLEEGAFVRAGQRIGTVGASGNADASAPHLHFAVMQTTPDKSWWEGTPQNPYPLLSMPAAD</sequence>
<dbReference type="Gene3D" id="2.70.70.10">
    <property type="entry name" value="Glucose Permease (Domain IIA)"/>
    <property type="match status" value="1"/>
</dbReference>
<evidence type="ECO:0000256" key="4">
    <source>
        <dbReference type="ARBA" id="ARBA00022801"/>
    </source>
</evidence>
<dbReference type="GO" id="GO:0006508">
    <property type="term" value="P:proteolysis"/>
    <property type="evidence" value="ECO:0007669"/>
    <property type="project" value="UniProtKB-KW"/>
</dbReference>
<protein>
    <recommendedName>
        <fullName evidence="8">M23ase beta-sheet core domain-containing protein</fullName>
    </recommendedName>
</protein>
<proteinExistence type="predicted"/>
<evidence type="ECO:0000256" key="2">
    <source>
        <dbReference type="ARBA" id="ARBA00022670"/>
    </source>
</evidence>
<dbReference type="SUPFAM" id="SSF51261">
    <property type="entry name" value="Duplicated hybrid motif"/>
    <property type="match status" value="1"/>
</dbReference>
<dbReference type="PANTHER" id="PTHR21666:SF288">
    <property type="entry name" value="CELL DIVISION PROTEIN YTFB"/>
    <property type="match status" value="1"/>
</dbReference>
<keyword evidence="7" id="KW-0812">Transmembrane</keyword>
<evidence type="ECO:0000313" key="9">
    <source>
        <dbReference type="EMBL" id="GGD45846.1"/>
    </source>
</evidence>
<dbReference type="PANTHER" id="PTHR21666">
    <property type="entry name" value="PEPTIDASE-RELATED"/>
    <property type="match status" value="1"/>
</dbReference>
<keyword evidence="5" id="KW-0862">Zinc</keyword>
<feature type="transmembrane region" description="Helical" evidence="7">
    <location>
        <begin position="23"/>
        <end position="46"/>
    </location>
</feature>
<dbReference type="InterPro" id="IPR011055">
    <property type="entry name" value="Dup_hybrid_motif"/>
</dbReference>
<dbReference type="CDD" id="cd12797">
    <property type="entry name" value="M23_peptidase"/>
    <property type="match status" value="1"/>
</dbReference>
<dbReference type="OrthoDB" id="9800107at2"/>
<dbReference type="GO" id="GO:0004222">
    <property type="term" value="F:metalloendopeptidase activity"/>
    <property type="evidence" value="ECO:0007669"/>
    <property type="project" value="TreeGrafter"/>
</dbReference>
<comment type="cofactor">
    <cofactor evidence="1">
        <name>Zn(2+)</name>
        <dbReference type="ChEBI" id="CHEBI:29105"/>
    </cofactor>
</comment>
<evidence type="ECO:0000256" key="6">
    <source>
        <dbReference type="ARBA" id="ARBA00023049"/>
    </source>
</evidence>
<evidence type="ECO:0000313" key="10">
    <source>
        <dbReference type="Proteomes" id="UP000598997"/>
    </source>
</evidence>
<dbReference type="RefSeq" id="WP_082924247.1">
    <property type="nucleotide sequence ID" value="NZ_BMIO01000006.1"/>
</dbReference>
<evidence type="ECO:0000259" key="8">
    <source>
        <dbReference type="Pfam" id="PF01551"/>
    </source>
</evidence>
<keyword evidence="6" id="KW-0482">Metalloprotease</keyword>
<dbReference type="InterPro" id="IPR050570">
    <property type="entry name" value="Cell_wall_metabolism_enzyme"/>
</dbReference>
<keyword evidence="7" id="KW-0472">Membrane</keyword>
<organism evidence="9 10">
    <name type="scientific">Croceicoccus pelagius</name>
    <dbReference type="NCBI Taxonomy" id="1703341"/>
    <lineage>
        <taxon>Bacteria</taxon>
        <taxon>Pseudomonadati</taxon>
        <taxon>Pseudomonadota</taxon>
        <taxon>Alphaproteobacteria</taxon>
        <taxon>Sphingomonadales</taxon>
        <taxon>Erythrobacteraceae</taxon>
        <taxon>Croceicoccus</taxon>
    </lineage>
</organism>
<evidence type="ECO:0000256" key="7">
    <source>
        <dbReference type="SAM" id="Phobius"/>
    </source>
</evidence>
<evidence type="ECO:0000256" key="5">
    <source>
        <dbReference type="ARBA" id="ARBA00022833"/>
    </source>
</evidence>
<keyword evidence="3" id="KW-0479">Metal-binding</keyword>
<keyword evidence="10" id="KW-1185">Reference proteome</keyword>
<keyword evidence="4" id="KW-0378">Hydrolase</keyword>
<gene>
    <name evidence="9" type="ORF">GCM10010989_20040</name>
</gene>
<dbReference type="AlphaFoldDB" id="A0A917DKF1"/>